<evidence type="ECO:0000256" key="1">
    <source>
        <dbReference type="SAM" id="SignalP"/>
    </source>
</evidence>
<feature type="chain" id="PRO_5009311864" evidence="1">
    <location>
        <begin position="18"/>
        <end position="97"/>
    </location>
</feature>
<dbReference type="AlphaFoldDB" id="A0A1I7Y963"/>
<evidence type="ECO:0000313" key="2">
    <source>
        <dbReference type="Proteomes" id="UP000095287"/>
    </source>
</evidence>
<name>A0A1I7Y963_9BILA</name>
<sequence>MLLLLLILLVAQQSAITAEGGLDGFVLSQHINRLFAPRTTVELTVPRTNVILDDVINNVHPWEDLEDIIEAIETEDRRRKSMRTSDGMRSLLWLVKK</sequence>
<protein>
    <submittedName>
        <fullName evidence="3">Secreted RxLR effector peptide protein</fullName>
    </submittedName>
</protein>
<accession>A0A1I7Y963</accession>
<reference evidence="3" key="1">
    <citation type="submission" date="2016-11" db="UniProtKB">
        <authorList>
            <consortium name="WormBaseParasite"/>
        </authorList>
    </citation>
    <scope>IDENTIFICATION</scope>
</reference>
<keyword evidence="2" id="KW-1185">Reference proteome</keyword>
<keyword evidence="1" id="KW-0732">Signal</keyword>
<dbReference type="Proteomes" id="UP000095287">
    <property type="component" value="Unplaced"/>
</dbReference>
<dbReference type="WBParaSite" id="L893_g13943.t1">
    <property type="protein sequence ID" value="L893_g13943.t1"/>
    <property type="gene ID" value="L893_g13943"/>
</dbReference>
<proteinExistence type="predicted"/>
<feature type="signal peptide" evidence="1">
    <location>
        <begin position="1"/>
        <end position="17"/>
    </location>
</feature>
<organism evidence="2 3">
    <name type="scientific">Steinernema glaseri</name>
    <dbReference type="NCBI Taxonomy" id="37863"/>
    <lineage>
        <taxon>Eukaryota</taxon>
        <taxon>Metazoa</taxon>
        <taxon>Ecdysozoa</taxon>
        <taxon>Nematoda</taxon>
        <taxon>Chromadorea</taxon>
        <taxon>Rhabditida</taxon>
        <taxon>Tylenchina</taxon>
        <taxon>Panagrolaimomorpha</taxon>
        <taxon>Strongyloidoidea</taxon>
        <taxon>Steinernematidae</taxon>
        <taxon>Steinernema</taxon>
    </lineage>
</organism>
<evidence type="ECO:0000313" key="3">
    <source>
        <dbReference type="WBParaSite" id="L893_g13943.t1"/>
    </source>
</evidence>